<feature type="transmembrane region" description="Helical" evidence="2">
    <location>
        <begin position="59"/>
        <end position="76"/>
    </location>
</feature>
<evidence type="ECO:0000256" key="2">
    <source>
        <dbReference type="SAM" id="Phobius"/>
    </source>
</evidence>
<evidence type="ECO:0000313" key="4">
    <source>
        <dbReference type="Proteomes" id="UP000503129"/>
    </source>
</evidence>
<dbReference type="AlphaFoldDB" id="A0A856M9Q2"/>
<feature type="coiled-coil region" evidence="1">
    <location>
        <begin position="113"/>
        <end position="167"/>
    </location>
</feature>
<dbReference type="RefSeq" id="WP_169267703.1">
    <property type="nucleotide sequence ID" value="NZ_CAWOXK010000001.1"/>
</dbReference>
<sequence length="356" mass="41647">MLNDVLKEVPGLLGRRFLMNAFFPSFLFWGLIIVVASAGQADFVNVLKEWNQLDITLKALQIVGFFSCVTVFSIILSNNFNTILRFYEGYWNFPLGRLLENNRRRWYQSHLRKLDFDNHKKELDEEIDKIKQELKKNTSQQQKKLRLEEQLKKLEEQLKKLQHQDNSGKLYETIYLYYPLPTQPEQVMPTRLGNILRNAELYSRDRYDIDAVLIWPRLYNLFPGHFIETIAEAKSSLDFMLVVSALSSIFALFSGIYLVIVKASGLLFLTCFWGGLFLAWLTYQSALGSALLYAQQIKAGFDLYRHELLKQMRLELPNTPLEEPELWEKIGQLLYHNIRVELQYKDTDAAKTQNSP</sequence>
<evidence type="ECO:0000256" key="1">
    <source>
        <dbReference type="SAM" id="Coils"/>
    </source>
</evidence>
<dbReference type="KEGG" id="bsen:DP114_05660"/>
<keyword evidence="1" id="KW-0175">Coiled coil</keyword>
<evidence type="ECO:0000313" key="3">
    <source>
        <dbReference type="EMBL" id="QDL07452.1"/>
    </source>
</evidence>
<protein>
    <submittedName>
        <fullName evidence="3">Uncharacterized protein</fullName>
    </submittedName>
</protein>
<gene>
    <name evidence="3" type="ORF">DP114_05660</name>
</gene>
<feature type="transmembrane region" description="Helical" evidence="2">
    <location>
        <begin position="266"/>
        <end position="283"/>
    </location>
</feature>
<keyword evidence="2" id="KW-1133">Transmembrane helix</keyword>
<dbReference type="Proteomes" id="UP000503129">
    <property type="component" value="Chromosome"/>
</dbReference>
<name>A0A856M9Q2_9CYAN</name>
<reference evidence="3 4" key="1">
    <citation type="submission" date="2018-06" db="EMBL/GenBank/DDBJ databases">
        <title>Comparative genomics of Brasilonema spp. strains.</title>
        <authorList>
            <person name="Alvarenga D.O."/>
            <person name="Fiore M.F."/>
            <person name="Varani A.M."/>
        </authorList>
    </citation>
    <scope>NUCLEOTIDE SEQUENCE [LARGE SCALE GENOMIC DNA]</scope>
    <source>
        <strain evidence="3 4">CENA114</strain>
    </source>
</reference>
<organism evidence="3 4">
    <name type="scientific">Brasilonema sennae CENA114</name>
    <dbReference type="NCBI Taxonomy" id="415709"/>
    <lineage>
        <taxon>Bacteria</taxon>
        <taxon>Bacillati</taxon>
        <taxon>Cyanobacteriota</taxon>
        <taxon>Cyanophyceae</taxon>
        <taxon>Nostocales</taxon>
        <taxon>Scytonemataceae</taxon>
        <taxon>Brasilonema</taxon>
        <taxon>Bromeliae group (in: Brasilonema)</taxon>
    </lineage>
</organism>
<keyword evidence="2" id="KW-0812">Transmembrane</keyword>
<proteinExistence type="predicted"/>
<keyword evidence="2" id="KW-0472">Membrane</keyword>
<accession>A0A856M9Q2</accession>
<feature type="transmembrane region" description="Helical" evidence="2">
    <location>
        <begin position="239"/>
        <end position="260"/>
    </location>
</feature>
<dbReference type="EMBL" id="CP030118">
    <property type="protein sequence ID" value="QDL07452.1"/>
    <property type="molecule type" value="Genomic_DNA"/>
</dbReference>
<dbReference type="InterPro" id="IPR009061">
    <property type="entry name" value="DNA-bd_dom_put_sf"/>
</dbReference>
<keyword evidence="4" id="KW-1185">Reference proteome</keyword>
<feature type="transmembrane region" description="Helical" evidence="2">
    <location>
        <begin position="21"/>
        <end position="39"/>
    </location>
</feature>
<dbReference type="SUPFAM" id="SSF46955">
    <property type="entry name" value="Putative DNA-binding domain"/>
    <property type="match status" value="1"/>
</dbReference>